<organism evidence="2 3">
    <name type="scientific">Portunus trituberculatus</name>
    <name type="common">Swimming crab</name>
    <name type="synonym">Neptunus trituberculatus</name>
    <dbReference type="NCBI Taxonomy" id="210409"/>
    <lineage>
        <taxon>Eukaryota</taxon>
        <taxon>Metazoa</taxon>
        <taxon>Ecdysozoa</taxon>
        <taxon>Arthropoda</taxon>
        <taxon>Crustacea</taxon>
        <taxon>Multicrustacea</taxon>
        <taxon>Malacostraca</taxon>
        <taxon>Eumalacostraca</taxon>
        <taxon>Eucarida</taxon>
        <taxon>Decapoda</taxon>
        <taxon>Pleocyemata</taxon>
        <taxon>Brachyura</taxon>
        <taxon>Eubrachyura</taxon>
        <taxon>Portunoidea</taxon>
        <taxon>Portunidae</taxon>
        <taxon>Portuninae</taxon>
        <taxon>Portunus</taxon>
    </lineage>
</organism>
<accession>A0A5B7JT65</accession>
<comment type="caution">
    <text evidence="2">The sequence shown here is derived from an EMBL/GenBank/DDBJ whole genome shotgun (WGS) entry which is preliminary data.</text>
</comment>
<evidence type="ECO:0000313" key="2">
    <source>
        <dbReference type="EMBL" id="MPC95504.1"/>
    </source>
</evidence>
<dbReference type="AlphaFoldDB" id="A0A5B7JT65"/>
<reference evidence="2 3" key="1">
    <citation type="submission" date="2019-05" db="EMBL/GenBank/DDBJ databases">
        <title>Another draft genome of Portunus trituberculatus and its Hox gene families provides insights of decapod evolution.</title>
        <authorList>
            <person name="Jeong J.-H."/>
            <person name="Song I."/>
            <person name="Kim S."/>
            <person name="Choi T."/>
            <person name="Kim D."/>
            <person name="Ryu S."/>
            <person name="Kim W."/>
        </authorList>
    </citation>
    <scope>NUCLEOTIDE SEQUENCE [LARGE SCALE GENOMIC DNA]</scope>
    <source>
        <tissue evidence="2">Muscle</tissue>
    </source>
</reference>
<feature type="compositionally biased region" description="Basic and acidic residues" evidence="1">
    <location>
        <begin position="12"/>
        <end position="24"/>
    </location>
</feature>
<sequence length="67" mass="7391">MMTLNSLPSARKSADVAVRQDRDGGGVISKPQIGKLKLIQTVDMDIEQLIGEMYLTSRIRDASSKKQ</sequence>
<dbReference type="EMBL" id="VSRR010102506">
    <property type="protein sequence ID" value="MPC95504.1"/>
    <property type="molecule type" value="Genomic_DNA"/>
</dbReference>
<evidence type="ECO:0000313" key="3">
    <source>
        <dbReference type="Proteomes" id="UP000324222"/>
    </source>
</evidence>
<evidence type="ECO:0000256" key="1">
    <source>
        <dbReference type="SAM" id="MobiDB-lite"/>
    </source>
</evidence>
<gene>
    <name evidence="2" type="ORF">E2C01_090720</name>
</gene>
<protein>
    <submittedName>
        <fullName evidence="2">Uncharacterized protein</fullName>
    </submittedName>
</protein>
<proteinExistence type="predicted"/>
<dbReference type="Proteomes" id="UP000324222">
    <property type="component" value="Unassembled WGS sequence"/>
</dbReference>
<feature type="region of interest" description="Disordered" evidence="1">
    <location>
        <begin position="1"/>
        <end position="24"/>
    </location>
</feature>
<keyword evidence="3" id="KW-1185">Reference proteome</keyword>
<name>A0A5B7JT65_PORTR</name>